<evidence type="ECO:0000313" key="2">
    <source>
        <dbReference type="Proteomes" id="UP000676336"/>
    </source>
</evidence>
<organism evidence="1 2">
    <name type="scientific">Rotaria magnacalcarata</name>
    <dbReference type="NCBI Taxonomy" id="392030"/>
    <lineage>
        <taxon>Eukaryota</taxon>
        <taxon>Metazoa</taxon>
        <taxon>Spiralia</taxon>
        <taxon>Gnathifera</taxon>
        <taxon>Rotifera</taxon>
        <taxon>Eurotatoria</taxon>
        <taxon>Bdelloidea</taxon>
        <taxon>Philodinida</taxon>
        <taxon>Philodinidae</taxon>
        <taxon>Rotaria</taxon>
    </lineage>
</organism>
<comment type="caution">
    <text evidence="1">The sequence shown here is derived from an EMBL/GenBank/DDBJ whole genome shotgun (WGS) entry which is preliminary data.</text>
</comment>
<gene>
    <name evidence="1" type="ORF">SMN809_LOCUS5226</name>
</gene>
<name>A0A8S2KX41_9BILA</name>
<proteinExistence type="predicted"/>
<accession>A0A8S2KX41</accession>
<dbReference type="EMBL" id="CAJOBI010001295">
    <property type="protein sequence ID" value="CAF3873638.1"/>
    <property type="molecule type" value="Genomic_DNA"/>
</dbReference>
<protein>
    <submittedName>
        <fullName evidence="1">Uncharacterized protein</fullName>
    </submittedName>
</protein>
<evidence type="ECO:0000313" key="1">
    <source>
        <dbReference type="EMBL" id="CAF3873638.1"/>
    </source>
</evidence>
<reference evidence="1" key="1">
    <citation type="submission" date="2021-02" db="EMBL/GenBank/DDBJ databases">
        <authorList>
            <person name="Nowell W R."/>
        </authorList>
    </citation>
    <scope>NUCLEOTIDE SEQUENCE</scope>
</reference>
<dbReference type="Proteomes" id="UP000676336">
    <property type="component" value="Unassembled WGS sequence"/>
</dbReference>
<sequence>MFAGAQIVTTKLVPASKRQQIVDEQNEDKTIQDLVNVTVMVPRKKAVIDVESPAEKFERKVLAHERKNERTLEQKQLTQHMENLMEKVF</sequence>
<dbReference type="AlphaFoldDB" id="A0A8S2KX41"/>